<dbReference type="FunCoup" id="M3XLP4">
    <property type="interactions" value="175"/>
</dbReference>
<dbReference type="Proteomes" id="UP000008672">
    <property type="component" value="Unassembled WGS sequence"/>
</dbReference>
<dbReference type="InterPro" id="IPR016135">
    <property type="entry name" value="UBQ-conjugating_enzyme/RWD"/>
</dbReference>
<dbReference type="PROSITE" id="PS00183">
    <property type="entry name" value="UBC_1"/>
    <property type="match status" value="1"/>
</dbReference>
<dbReference type="PROSITE" id="PS50127">
    <property type="entry name" value="UBC_2"/>
    <property type="match status" value="1"/>
</dbReference>
<dbReference type="CDD" id="cd23806">
    <property type="entry name" value="UBCc_UBE2U"/>
    <property type="match status" value="1"/>
</dbReference>
<dbReference type="InterPro" id="IPR023313">
    <property type="entry name" value="UBQ-conjugating_AS"/>
</dbReference>
<dbReference type="OrthoDB" id="9978460at2759"/>
<keyword evidence="4" id="KW-0547">Nucleotide-binding</keyword>
<dbReference type="Gene3D" id="3.10.110.10">
    <property type="entry name" value="Ubiquitin Conjugating Enzyme"/>
    <property type="match status" value="1"/>
</dbReference>
<dbReference type="Ensembl" id="ENSLACT00000026017.1">
    <property type="protein sequence ID" value="ENSLACP00000023650.1"/>
    <property type="gene ID" value="ENSLACG00000022362.1"/>
</dbReference>
<dbReference type="AlphaFoldDB" id="M3XLP4"/>
<evidence type="ECO:0000256" key="4">
    <source>
        <dbReference type="RuleBase" id="RU362109"/>
    </source>
</evidence>
<dbReference type="Pfam" id="PF00179">
    <property type="entry name" value="UQ_con"/>
    <property type="match status" value="1"/>
</dbReference>
<reference evidence="7" key="1">
    <citation type="submission" date="2011-08" db="EMBL/GenBank/DDBJ databases">
        <title>The draft genome of Latimeria chalumnae.</title>
        <authorList>
            <person name="Di Palma F."/>
            <person name="Alfoldi J."/>
            <person name="Johnson J."/>
            <person name="Berlin A."/>
            <person name="Gnerre S."/>
            <person name="Jaffe D."/>
            <person name="MacCallum I."/>
            <person name="Young S."/>
            <person name="Walker B.J."/>
            <person name="Lander E."/>
            <person name="Lindblad-Toh K."/>
        </authorList>
    </citation>
    <scope>NUCLEOTIDE SEQUENCE [LARGE SCALE GENOMIC DNA]</scope>
    <source>
        <strain evidence="7">Wild caught</strain>
    </source>
</reference>
<proteinExistence type="inferred from homology"/>
<keyword evidence="4" id="KW-0067">ATP-binding</keyword>
<evidence type="ECO:0000256" key="2">
    <source>
        <dbReference type="ARBA" id="ARBA00022786"/>
    </source>
</evidence>
<accession>M3XLP4</accession>
<dbReference type="EMBL" id="AFYH01165037">
    <property type="status" value="NOT_ANNOTATED_CDS"/>
    <property type="molecule type" value="Genomic_DNA"/>
</dbReference>
<gene>
    <name evidence="6" type="primary">UBE2U</name>
</gene>
<dbReference type="InParanoid" id="M3XLP4"/>
<organism evidence="6 7">
    <name type="scientific">Latimeria chalumnae</name>
    <name type="common">Coelacanth</name>
    <dbReference type="NCBI Taxonomy" id="7897"/>
    <lineage>
        <taxon>Eukaryota</taxon>
        <taxon>Metazoa</taxon>
        <taxon>Chordata</taxon>
        <taxon>Craniata</taxon>
        <taxon>Vertebrata</taxon>
        <taxon>Euteleostomi</taxon>
        <taxon>Coelacanthiformes</taxon>
        <taxon>Coelacanthidae</taxon>
        <taxon>Latimeria</taxon>
    </lineage>
</organism>
<sequence>MHSRAYLLLERDYIELVKNNLYGIFAFPVSENLLEWVVKIQGLKDSLWEGGTVQLSLTYTEEYNNVPPRVIFNTVPFHPNVDKNTGRPCIDFLDNPEEWSENCSLMRILLTIQVLLSNPVLENAVNVEAAELLKTNPALYRQMVLECVKTSQLLEGEIELPKDDDIPIPQLQETSTVPEQEHLNRNIQSISFENYYKTWTEIATSKLSKDFQNPLLAQLESHPRLQAMHYGVQGMELEKEIKAQNKIYCALVYGAFNIPRRMQVMVDEKLVKLNRMEVNNLFYRNSVPFVQEQMFQLEGLDTSKHDANVHEEEPWEKEVDNLVTWTNSLSFEELEAE</sequence>
<feature type="domain" description="UBC core" evidence="5">
    <location>
        <begin position="4"/>
        <end position="153"/>
    </location>
</feature>
<dbReference type="STRING" id="7897.ENSLACP00000023650"/>
<name>M3XLP4_LATCH</name>
<dbReference type="GO" id="GO:0016740">
    <property type="term" value="F:transferase activity"/>
    <property type="evidence" value="ECO:0007669"/>
    <property type="project" value="UniProtKB-KW"/>
</dbReference>
<dbReference type="GeneTree" id="ENSGT00940000162256"/>
<evidence type="ECO:0000313" key="6">
    <source>
        <dbReference type="Ensembl" id="ENSLACP00000023650.1"/>
    </source>
</evidence>
<dbReference type="eggNOG" id="KOG0419">
    <property type="taxonomic scope" value="Eukaryota"/>
</dbReference>
<evidence type="ECO:0000313" key="7">
    <source>
        <dbReference type="Proteomes" id="UP000008672"/>
    </source>
</evidence>
<keyword evidence="1" id="KW-0808">Transferase</keyword>
<dbReference type="SMART" id="SM00212">
    <property type="entry name" value="UBCc"/>
    <property type="match status" value="1"/>
</dbReference>
<dbReference type="EMBL" id="AFYH01165036">
    <property type="status" value="NOT_ANNOTATED_CDS"/>
    <property type="molecule type" value="Genomic_DNA"/>
</dbReference>
<dbReference type="FunFam" id="3.10.110.10:FF:000166">
    <property type="entry name" value="Ubiquitin conjugating enzyme E2 U"/>
    <property type="match status" value="1"/>
</dbReference>
<evidence type="ECO:0000256" key="1">
    <source>
        <dbReference type="ARBA" id="ARBA00022679"/>
    </source>
</evidence>
<keyword evidence="2 4" id="KW-0833">Ubl conjugation pathway</keyword>
<feature type="active site" description="Glycyl thioester intermediate" evidence="3">
    <location>
        <position position="89"/>
    </location>
</feature>
<reference evidence="6" key="3">
    <citation type="submission" date="2025-09" db="UniProtKB">
        <authorList>
            <consortium name="Ensembl"/>
        </authorList>
    </citation>
    <scope>IDENTIFICATION</scope>
</reference>
<dbReference type="EMBL" id="AFYH01165035">
    <property type="status" value="NOT_ANNOTATED_CDS"/>
    <property type="molecule type" value="Genomic_DNA"/>
</dbReference>
<evidence type="ECO:0000256" key="3">
    <source>
        <dbReference type="PROSITE-ProRule" id="PRU10133"/>
    </source>
</evidence>
<dbReference type="PANTHER" id="PTHR24067">
    <property type="entry name" value="UBIQUITIN-CONJUGATING ENZYME E2"/>
    <property type="match status" value="1"/>
</dbReference>
<dbReference type="OMA" id="SEDMMQW"/>
<dbReference type="SUPFAM" id="SSF54495">
    <property type="entry name" value="UBC-like"/>
    <property type="match status" value="1"/>
</dbReference>
<dbReference type="HOGENOM" id="CLU_076373_0_0_1"/>
<dbReference type="Bgee" id="ENSLACG00000022362">
    <property type="expression patterns" value="Expressed in pelvic fin"/>
</dbReference>
<evidence type="ECO:0000259" key="5">
    <source>
        <dbReference type="PROSITE" id="PS50127"/>
    </source>
</evidence>
<dbReference type="GO" id="GO:0005524">
    <property type="term" value="F:ATP binding"/>
    <property type="evidence" value="ECO:0007669"/>
    <property type="project" value="UniProtKB-UniRule"/>
</dbReference>
<protein>
    <submittedName>
        <fullName evidence="6">Ubiquitin conjugating enzyme E2 U</fullName>
    </submittedName>
</protein>
<reference evidence="6" key="2">
    <citation type="submission" date="2025-08" db="UniProtKB">
        <authorList>
            <consortium name="Ensembl"/>
        </authorList>
    </citation>
    <scope>IDENTIFICATION</scope>
</reference>
<dbReference type="InterPro" id="IPR050113">
    <property type="entry name" value="Ub_conjugating_enzyme"/>
</dbReference>
<comment type="similarity">
    <text evidence="4">Belongs to the ubiquitin-conjugating enzyme family.</text>
</comment>
<keyword evidence="7" id="KW-1185">Reference proteome</keyword>
<dbReference type="InterPro" id="IPR000608">
    <property type="entry name" value="UBC"/>
</dbReference>
<dbReference type="KEGG" id="lcm:106705306"/>